<dbReference type="EMBL" id="WJQT01000007">
    <property type="protein sequence ID" value="MRJ47174.1"/>
    <property type="molecule type" value="Genomic_DNA"/>
</dbReference>
<dbReference type="AlphaFoldDB" id="A0A844BYV6"/>
<gene>
    <name evidence="1" type="ORF">GF867_06315</name>
</gene>
<comment type="caution">
    <text evidence="1">The sequence shown here is derived from an EMBL/GenBank/DDBJ whole genome shotgun (WGS) entry which is preliminary data.</text>
</comment>
<reference evidence="1 2" key="1">
    <citation type="submission" date="2019-11" db="EMBL/GenBank/DDBJ databases">
        <title>Characterisation of Fundicoccus ignavus gen. nov. sp. nov., a novel genus of the family Aerococcaceae from bulk tank milk.</title>
        <authorList>
            <person name="Siebert A."/>
            <person name="Huptas C."/>
            <person name="Wenning M."/>
            <person name="Scherer S."/>
            <person name="Doll E.V."/>
        </authorList>
    </citation>
    <scope>NUCLEOTIDE SEQUENCE [LARGE SCALE GENOMIC DNA]</scope>
    <source>
        <strain evidence="1 2">DSM 109652</strain>
    </source>
</reference>
<accession>A0A844BYV6</accession>
<dbReference type="Proteomes" id="UP000440066">
    <property type="component" value="Unassembled WGS sequence"/>
</dbReference>
<protein>
    <submittedName>
        <fullName evidence="1">Uncharacterized protein</fullName>
    </submittedName>
</protein>
<sequence length="99" mass="11258">MLNEEVVENFQDYHVMAYPYEIAFNRASEGWTFAWDTKELMGYRVFSDQLMDRADLALTEAEIEALLANDATVLNDVIAAFGEDWQGALTLQDGAEEEN</sequence>
<organism evidence="1 2">
    <name type="scientific">Fundicoccus ignavus</name>
    <dbReference type="NCBI Taxonomy" id="2664442"/>
    <lineage>
        <taxon>Bacteria</taxon>
        <taxon>Bacillati</taxon>
        <taxon>Bacillota</taxon>
        <taxon>Bacilli</taxon>
        <taxon>Lactobacillales</taxon>
        <taxon>Aerococcaceae</taxon>
        <taxon>Fundicoccus</taxon>
    </lineage>
</organism>
<name>A0A844BYV6_9LACT</name>
<evidence type="ECO:0000313" key="1">
    <source>
        <dbReference type="EMBL" id="MRJ47174.1"/>
    </source>
</evidence>
<proteinExistence type="predicted"/>
<evidence type="ECO:0000313" key="2">
    <source>
        <dbReference type="Proteomes" id="UP000440066"/>
    </source>
</evidence>
<dbReference type="RefSeq" id="WP_153832261.1">
    <property type="nucleotide sequence ID" value="NZ_WJQT01000007.1"/>
</dbReference>